<feature type="domain" description="MacB-like periplasmic core" evidence="9">
    <location>
        <begin position="25"/>
        <end position="244"/>
    </location>
</feature>
<dbReference type="GO" id="GO:0044874">
    <property type="term" value="P:lipoprotein localization to outer membrane"/>
    <property type="evidence" value="ECO:0007669"/>
    <property type="project" value="TreeGrafter"/>
</dbReference>
<feature type="domain" description="ABC3 transporter permease C-terminal" evidence="8">
    <location>
        <begin position="275"/>
        <end position="399"/>
    </location>
</feature>
<evidence type="ECO:0000256" key="6">
    <source>
        <dbReference type="ARBA" id="ARBA00023136"/>
    </source>
</evidence>
<dbReference type="Pfam" id="PF02687">
    <property type="entry name" value="FtsX"/>
    <property type="match status" value="1"/>
</dbReference>
<evidence type="ECO:0000256" key="7">
    <source>
        <dbReference type="SAM" id="Phobius"/>
    </source>
</evidence>
<dbReference type="PANTHER" id="PTHR30489">
    <property type="entry name" value="LIPOPROTEIN-RELEASING SYSTEM TRANSMEMBRANE PROTEIN LOLE"/>
    <property type="match status" value="1"/>
</dbReference>
<name>A0A538TSQ3_UNCEI</name>
<evidence type="ECO:0000256" key="1">
    <source>
        <dbReference type="ARBA" id="ARBA00004651"/>
    </source>
</evidence>
<dbReference type="InterPro" id="IPR051447">
    <property type="entry name" value="Lipoprotein-release_system"/>
</dbReference>
<sequence>MGYVRIIASRYLRSKRRLNFITLVSLLAIGGVFVGVAALTIVLSVMNGFEDQVQQRIAGTNAHAAVLDGGDRPLHSDPALERAIRGAVPGAEVAPFVYGKVMVASRHGVDGMVLKGVDPDRERRVTDILARLTPADNPFDGGDLPGIALGQELALRLRVTRGDIILISIPSEEPGGFLGGVPRSRRLRVGSIFRSGLYEYDSSFGVVPLPTAQEFFGLGSDITGYELRLVDMFRAREASQRIESVLGPGYRSTNWIDLNRNLFAWMKIEKAVMFTILVLIVVVAAVNIVSSLVMLVLEKRRDIGVLRTMGVTPRGIMRIFVLQGTLIGLAGTISGLAAGFAVSFVLGRYKLLHLPGEIYFIDTLPVKMEWPDFVFVACAATATCFLASLYPAWQAARLAPVQAIRYE</sequence>
<dbReference type="InterPro" id="IPR003838">
    <property type="entry name" value="ABC3_permease_C"/>
</dbReference>
<keyword evidence="4 7" id="KW-0812">Transmembrane</keyword>
<dbReference type="GO" id="GO:0098797">
    <property type="term" value="C:plasma membrane protein complex"/>
    <property type="evidence" value="ECO:0007669"/>
    <property type="project" value="TreeGrafter"/>
</dbReference>
<evidence type="ECO:0000259" key="8">
    <source>
        <dbReference type="Pfam" id="PF02687"/>
    </source>
</evidence>
<dbReference type="InterPro" id="IPR025857">
    <property type="entry name" value="MacB_PCD"/>
</dbReference>
<keyword evidence="3" id="KW-1003">Cell membrane</keyword>
<dbReference type="PANTHER" id="PTHR30489:SF0">
    <property type="entry name" value="LIPOPROTEIN-RELEASING SYSTEM TRANSMEMBRANE PROTEIN LOLE"/>
    <property type="match status" value="1"/>
</dbReference>
<comment type="subcellular location">
    <subcellularLocation>
        <location evidence="1">Cell membrane</location>
        <topology evidence="1">Multi-pass membrane protein</topology>
    </subcellularLocation>
</comment>
<evidence type="ECO:0000259" key="9">
    <source>
        <dbReference type="Pfam" id="PF12704"/>
    </source>
</evidence>
<feature type="transmembrane region" description="Helical" evidence="7">
    <location>
        <begin position="20"/>
        <end position="46"/>
    </location>
</feature>
<dbReference type="AlphaFoldDB" id="A0A538TSQ3"/>
<dbReference type="Proteomes" id="UP000317691">
    <property type="component" value="Unassembled WGS sequence"/>
</dbReference>
<dbReference type="EMBL" id="VBOZ01000008">
    <property type="protein sequence ID" value="TMQ66649.1"/>
    <property type="molecule type" value="Genomic_DNA"/>
</dbReference>
<organism evidence="10 11">
    <name type="scientific">Eiseniibacteriota bacterium</name>
    <dbReference type="NCBI Taxonomy" id="2212470"/>
    <lineage>
        <taxon>Bacteria</taxon>
        <taxon>Candidatus Eiseniibacteriota</taxon>
    </lineage>
</organism>
<protein>
    <submittedName>
        <fullName evidence="10">ABC transporter permease</fullName>
    </submittedName>
</protein>
<evidence type="ECO:0000256" key="4">
    <source>
        <dbReference type="ARBA" id="ARBA00022692"/>
    </source>
</evidence>
<keyword evidence="5 7" id="KW-1133">Transmembrane helix</keyword>
<feature type="transmembrane region" description="Helical" evidence="7">
    <location>
        <begin position="318"/>
        <end position="346"/>
    </location>
</feature>
<comment type="caution">
    <text evidence="10">The sequence shown here is derived from an EMBL/GenBank/DDBJ whole genome shotgun (WGS) entry which is preliminary data.</text>
</comment>
<feature type="transmembrane region" description="Helical" evidence="7">
    <location>
        <begin position="373"/>
        <end position="393"/>
    </location>
</feature>
<evidence type="ECO:0000256" key="2">
    <source>
        <dbReference type="ARBA" id="ARBA00005236"/>
    </source>
</evidence>
<accession>A0A538TSQ3</accession>
<feature type="transmembrane region" description="Helical" evidence="7">
    <location>
        <begin position="271"/>
        <end position="297"/>
    </location>
</feature>
<dbReference type="Pfam" id="PF12704">
    <property type="entry name" value="MacB_PCD"/>
    <property type="match status" value="1"/>
</dbReference>
<reference evidence="10 11" key="1">
    <citation type="journal article" date="2019" name="Nat. Microbiol.">
        <title>Mediterranean grassland soil C-N compound turnover is dependent on rainfall and depth, and is mediated by genomically divergent microorganisms.</title>
        <authorList>
            <person name="Diamond S."/>
            <person name="Andeer P.F."/>
            <person name="Li Z."/>
            <person name="Crits-Christoph A."/>
            <person name="Burstein D."/>
            <person name="Anantharaman K."/>
            <person name="Lane K.R."/>
            <person name="Thomas B.C."/>
            <person name="Pan C."/>
            <person name="Northen T.R."/>
            <person name="Banfield J.F."/>
        </authorList>
    </citation>
    <scope>NUCLEOTIDE SEQUENCE [LARGE SCALE GENOMIC DNA]</scope>
    <source>
        <strain evidence="10">WS_9</strain>
    </source>
</reference>
<comment type="similarity">
    <text evidence="2">Belongs to the ABC-4 integral membrane protein family. LolC/E subfamily.</text>
</comment>
<evidence type="ECO:0000256" key="3">
    <source>
        <dbReference type="ARBA" id="ARBA00022475"/>
    </source>
</evidence>
<evidence type="ECO:0000313" key="10">
    <source>
        <dbReference type="EMBL" id="TMQ66649.1"/>
    </source>
</evidence>
<evidence type="ECO:0000256" key="5">
    <source>
        <dbReference type="ARBA" id="ARBA00022989"/>
    </source>
</evidence>
<proteinExistence type="inferred from homology"/>
<gene>
    <name evidence="10" type="ORF">E6K79_01645</name>
</gene>
<evidence type="ECO:0000313" key="11">
    <source>
        <dbReference type="Proteomes" id="UP000317691"/>
    </source>
</evidence>
<keyword evidence="6 7" id="KW-0472">Membrane</keyword>